<dbReference type="Araport" id="AT4G03495"/>
<name>A0A1P8B3L9_ARATH</name>
<dbReference type="GeneID" id="28719496"/>
<dbReference type="EMBL" id="CP002687">
    <property type="protein sequence ID" value="ANM66190.1"/>
    <property type="molecule type" value="Genomic_DNA"/>
</dbReference>
<dbReference type="RefSeq" id="NP_001328099.1">
    <property type="nucleotide sequence ID" value="NM_001340460.1"/>
</dbReference>
<dbReference type="KEGG" id="ath:AT4G03495"/>
<organism evidence="3 4">
    <name type="scientific">Arabidopsis thaliana</name>
    <name type="common">Mouse-ear cress</name>
    <dbReference type="NCBI Taxonomy" id="3702"/>
    <lineage>
        <taxon>Eukaryota</taxon>
        <taxon>Viridiplantae</taxon>
        <taxon>Streptophyta</taxon>
        <taxon>Embryophyta</taxon>
        <taxon>Tracheophyta</taxon>
        <taxon>Spermatophyta</taxon>
        <taxon>Magnoliopsida</taxon>
        <taxon>eudicotyledons</taxon>
        <taxon>Gunneridae</taxon>
        <taxon>Pentapetalae</taxon>
        <taxon>rosids</taxon>
        <taxon>malvids</taxon>
        <taxon>Brassicales</taxon>
        <taxon>Brassicaceae</taxon>
        <taxon>Camelineae</taxon>
        <taxon>Arabidopsis</taxon>
    </lineage>
</organism>
<reference evidence="4" key="2">
    <citation type="journal article" date="2017" name="Plant J.">
        <title>Araport11: a complete reannotation of the Arabidopsis thaliana reference genome.</title>
        <authorList>
            <person name="Cheng C.Y."/>
            <person name="Krishnakumar V."/>
            <person name="Chan A.P."/>
            <person name="Thibaud-Nissen F."/>
            <person name="Schobel S."/>
            <person name="Town C.D."/>
        </authorList>
    </citation>
    <scope>GENOME REANNOTATION</scope>
    <source>
        <strain evidence="4">cv. Columbia</strain>
    </source>
</reference>
<feature type="compositionally biased region" description="Low complexity" evidence="1">
    <location>
        <begin position="9"/>
        <end position="21"/>
    </location>
</feature>
<protein>
    <submittedName>
        <fullName evidence="3">Uncharacterized protein</fullName>
    </submittedName>
</protein>
<gene>
    <name evidence="2 3" type="ordered locus">At4g03495</name>
</gene>
<evidence type="ECO:0000256" key="1">
    <source>
        <dbReference type="SAM" id="MobiDB-lite"/>
    </source>
</evidence>
<proteinExistence type="predicted"/>
<feature type="region of interest" description="Disordered" evidence="1">
    <location>
        <begin position="1"/>
        <end position="33"/>
    </location>
</feature>
<dbReference type="InParanoid" id="A0A1P8B3L9"/>
<evidence type="ECO:0000313" key="4">
    <source>
        <dbReference type="Proteomes" id="UP000006548"/>
    </source>
</evidence>
<evidence type="ECO:0000313" key="2">
    <source>
        <dbReference type="Araport" id="AT4G03495"/>
    </source>
</evidence>
<dbReference type="AlphaFoldDB" id="A0A1P8B3L9"/>
<reference evidence="3 4" key="1">
    <citation type="journal article" date="1999" name="Nature">
        <title>Sequence and analysis of chromosome 4 of the plant Arabidopsis thaliana.</title>
        <authorList>
            <consortium name="EU"/>
            <consortium name="CSHL and WU Arabidopsis Sequencing Project"/>
            <person name="Mayer K."/>
            <person name="Schuller C."/>
            <person name="Wambutt R."/>
            <person name="Murphy G."/>
            <person name="Volckaert G."/>
            <person name="Pohl T."/>
            <person name="Dusterhoft A."/>
            <person name="Stiekema W."/>
            <person name="Entian K.D."/>
            <person name="Terryn N."/>
            <person name="Harris B."/>
            <person name="Ansorge W."/>
            <person name="Brandt P."/>
            <person name="Grivell L."/>
            <person name="Rieger M."/>
            <person name="Weichselgartner M."/>
            <person name="de Simone V."/>
            <person name="Obermaier B."/>
            <person name="Mache R."/>
            <person name="Muller M."/>
            <person name="Kreis M."/>
            <person name="Delseny M."/>
            <person name="Puigdomenech P."/>
            <person name="Watson M."/>
            <person name="Schmidtheini T."/>
            <person name="Reichert B."/>
            <person name="Portatelle D."/>
            <person name="Perez-Alonso M."/>
            <person name="Boutry M."/>
            <person name="Bancroft I."/>
            <person name="Vos P."/>
            <person name="Hoheisel J."/>
            <person name="Zimmermann W."/>
            <person name="Wedler H."/>
            <person name="Ridley P."/>
            <person name="Langham S.A."/>
            <person name="McCullagh B."/>
            <person name="Bilham L."/>
            <person name="Robben J."/>
            <person name="Van der Schueren J."/>
            <person name="Grymonprez B."/>
            <person name="Chuang Y.J."/>
            <person name="Vandenbussche F."/>
            <person name="Braeken M."/>
            <person name="Weltjens I."/>
            <person name="Voet M."/>
            <person name="Bastiaens I."/>
            <person name="Aert R."/>
            <person name="Defoor E."/>
            <person name="Weitzenegger T."/>
            <person name="Bothe G."/>
            <person name="Ramsperger U."/>
            <person name="Hilbert H."/>
            <person name="Braun M."/>
            <person name="Holzer E."/>
            <person name="Brandt A."/>
            <person name="Peters S."/>
            <person name="van Staveren M."/>
            <person name="Dirske W."/>
            <person name="Mooijman P."/>
            <person name="Klein Lankhorst R."/>
            <person name="Rose M."/>
            <person name="Hauf J."/>
            <person name="Kotter P."/>
            <person name="Berneiser S."/>
            <person name="Hempel S."/>
            <person name="Feldpausch M."/>
            <person name="Lamberth S."/>
            <person name="Van den Daele H."/>
            <person name="De Keyser A."/>
            <person name="Buysshaert C."/>
            <person name="Gielen J."/>
            <person name="Villarroel R."/>
            <person name="De Clercq R."/>
            <person name="Van Montagu M."/>
            <person name="Rogers J."/>
            <person name="Cronin A."/>
            <person name="Quail M."/>
            <person name="Bray-Allen S."/>
            <person name="Clark L."/>
            <person name="Doggett J."/>
            <person name="Hall S."/>
            <person name="Kay M."/>
            <person name="Lennard N."/>
            <person name="McLay K."/>
            <person name="Mayes R."/>
            <person name="Pettett A."/>
            <person name="Rajandream M.A."/>
            <person name="Lyne M."/>
            <person name="Benes V."/>
            <person name="Rechmann S."/>
            <person name="Borkova D."/>
            <person name="Blocker H."/>
            <person name="Scharfe M."/>
            <person name="Grimm M."/>
            <person name="Lohnert T.H."/>
            <person name="Dose S."/>
            <person name="de Haan M."/>
            <person name="Maarse A."/>
            <person name="Schafer M."/>
            <person name="Muller-Auer S."/>
            <person name="Gabel C."/>
            <person name="Fuchs M."/>
            <person name="Fartmann B."/>
            <person name="Granderath K."/>
            <person name="Dauner D."/>
            <person name="Herzl A."/>
            <person name="Neumann S."/>
            <person name="Argiriou A."/>
            <person name="Vitale D."/>
            <person name="Liguori R."/>
            <person name="Piravandi E."/>
            <person name="Massenet O."/>
            <person name="Quigley F."/>
            <person name="Clabauld G."/>
            <person name="Mundlein A."/>
            <person name="Felber R."/>
            <person name="Schnabl S."/>
            <person name="Hiller R."/>
            <person name="Schmidt W."/>
            <person name="Lecharny A."/>
            <person name="Aubourg S."/>
            <person name="Chefdor F."/>
            <person name="Cooke R."/>
            <person name="Berger C."/>
            <person name="Montfort A."/>
            <person name="Casacuberta E."/>
            <person name="Gibbons T."/>
            <person name="Weber N."/>
            <person name="Vandenbol M."/>
            <person name="Bargues M."/>
            <person name="Terol J."/>
            <person name="Torres A."/>
            <person name="Perez-Perez A."/>
            <person name="Purnelle B."/>
            <person name="Bent E."/>
            <person name="Johnson S."/>
            <person name="Tacon D."/>
            <person name="Jesse T."/>
            <person name="Heijnen L."/>
            <person name="Schwarz S."/>
            <person name="Scholler P."/>
            <person name="Heber S."/>
            <person name="Francs P."/>
            <person name="Bielke C."/>
            <person name="Frishman D."/>
            <person name="Haase D."/>
            <person name="Lemcke K."/>
            <person name="Mewes H.W."/>
            <person name="Stocker S."/>
            <person name="Zaccaria P."/>
            <person name="Bevan M."/>
            <person name="Wilson R.K."/>
            <person name="de la Bastide M."/>
            <person name="Habermann K."/>
            <person name="Parnell L."/>
            <person name="Dedhia N."/>
            <person name="Gnoj L."/>
            <person name="Schutz K."/>
            <person name="Huang E."/>
            <person name="Spiegel L."/>
            <person name="Sehkon M."/>
            <person name="Murray J."/>
            <person name="Sheet P."/>
            <person name="Cordes M."/>
            <person name="Abu-Threideh J."/>
            <person name="Stoneking T."/>
            <person name="Kalicki J."/>
            <person name="Graves T."/>
            <person name="Harmon G."/>
            <person name="Edwards J."/>
            <person name="Latreille P."/>
            <person name="Courtney L."/>
            <person name="Cloud J."/>
            <person name="Abbott A."/>
            <person name="Scott K."/>
            <person name="Johnson D."/>
            <person name="Minx P."/>
            <person name="Bentley D."/>
            <person name="Fulton B."/>
            <person name="Miller N."/>
            <person name="Greco T."/>
            <person name="Kemp K."/>
            <person name="Kramer J."/>
            <person name="Fulton L."/>
            <person name="Mardis E."/>
            <person name="Dante M."/>
            <person name="Pepin K."/>
            <person name="Hillier L."/>
            <person name="Nelson J."/>
            <person name="Spieth J."/>
            <person name="Ryan E."/>
            <person name="Andrews S."/>
            <person name="Geisel C."/>
            <person name="Layman D."/>
            <person name="Du H."/>
            <person name="Ali J."/>
            <person name="Berghoff A."/>
            <person name="Jones K."/>
            <person name="Drone K."/>
            <person name="Cotton M."/>
            <person name="Joshu C."/>
            <person name="Antonoiu B."/>
            <person name="Zidanic M."/>
            <person name="Strong C."/>
            <person name="Sun H."/>
            <person name="Lamar B."/>
            <person name="Yordan C."/>
            <person name="Ma P."/>
            <person name="Zhong J."/>
            <person name="Preston R."/>
            <person name="Vil D."/>
            <person name="Shekher M."/>
            <person name="Matero A."/>
            <person name="Shah R."/>
            <person name="Swaby I.K."/>
            <person name="O'Shaughnessy A."/>
            <person name="Rodriguez M."/>
            <person name="Hoffmann J."/>
            <person name="Till S."/>
            <person name="Granat S."/>
            <person name="Shohdy N."/>
            <person name="Hasegawa A."/>
            <person name="Hameed A."/>
            <person name="Lodhi M."/>
            <person name="Johnson A."/>
            <person name="Chen E."/>
            <person name="Marra M."/>
            <person name="Martienssen R."/>
            <person name="McCombie W.R."/>
        </authorList>
    </citation>
    <scope>NUCLEOTIDE SEQUENCE [LARGE SCALE GENOMIC DNA]</scope>
    <source>
        <strain evidence="4">cv. Columbia</strain>
    </source>
</reference>
<sequence length="109" mass="11835">MALINAGAPRSSSPVSESLRSFKPEGFTLPGGHKGSVPNLGMATLAQKTAFQFFLELVDLRNQHLPSTYSVLKNSGFLIVLQRATIMSMQQQMNEDTSELVIEASDHNG</sequence>
<dbReference type="TAIR" id="AT4G03495"/>
<dbReference type="Proteomes" id="UP000006548">
    <property type="component" value="Chromosome 4"/>
</dbReference>
<keyword evidence="4" id="KW-1185">Reference proteome</keyword>
<accession>A0A1P8B3L9</accession>
<evidence type="ECO:0000313" key="3">
    <source>
        <dbReference type="EMBL" id="ANM66190.1"/>
    </source>
</evidence>